<proteinExistence type="inferred from homology"/>
<keyword evidence="3" id="KW-0378">Hydrolase</keyword>
<comment type="similarity">
    <text evidence="1">Belongs to the oligoribonuclease family.</text>
</comment>
<organism evidence="7 8">
    <name type="scientific">Kluyveromyces marxianus</name>
    <name type="common">Yeast</name>
    <name type="synonym">Candida kefyr</name>
    <dbReference type="NCBI Taxonomy" id="4911"/>
    <lineage>
        <taxon>Eukaryota</taxon>
        <taxon>Fungi</taxon>
        <taxon>Dikarya</taxon>
        <taxon>Ascomycota</taxon>
        <taxon>Saccharomycotina</taxon>
        <taxon>Saccharomycetes</taxon>
        <taxon>Saccharomycetales</taxon>
        <taxon>Saccharomycetaceae</taxon>
        <taxon>Kluyveromyces</taxon>
    </lineage>
</organism>
<dbReference type="SMART" id="SM00479">
    <property type="entry name" value="EXOIII"/>
    <property type="match status" value="1"/>
</dbReference>
<evidence type="ECO:0000313" key="7">
    <source>
        <dbReference type="EMBL" id="QGN14498.1"/>
    </source>
</evidence>
<evidence type="ECO:0000313" key="8">
    <source>
        <dbReference type="Proteomes" id="UP000422736"/>
    </source>
</evidence>
<feature type="compositionally biased region" description="Basic and acidic residues" evidence="5">
    <location>
        <begin position="300"/>
        <end position="311"/>
    </location>
</feature>
<gene>
    <name evidence="7" type="primary">REX2</name>
    <name evidence="7" type="ORF">FIM1_1159</name>
</gene>
<evidence type="ECO:0000259" key="6">
    <source>
        <dbReference type="SMART" id="SM00479"/>
    </source>
</evidence>
<evidence type="ECO:0000256" key="2">
    <source>
        <dbReference type="ARBA" id="ARBA00022722"/>
    </source>
</evidence>
<feature type="compositionally biased region" description="Polar residues" evidence="5">
    <location>
        <begin position="50"/>
        <end position="64"/>
    </location>
</feature>
<dbReference type="Gene3D" id="3.30.420.10">
    <property type="entry name" value="Ribonuclease H-like superfamily/Ribonuclease H"/>
    <property type="match status" value="1"/>
</dbReference>
<dbReference type="SUPFAM" id="SSF53098">
    <property type="entry name" value="Ribonuclease H-like"/>
    <property type="match status" value="1"/>
</dbReference>
<keyword evidence="4" id="KW-0269">Exonuclease</keyword>
<reference evidence="7 8" key="2">
    <citation type="submission" date="2019-11" db="EMBL/GenBank/DDBJ databases">
        <authorList>
            <person name="Lu H."/>
        </authorList>
    </citation>
    <scope>NUCLEOTIDE SEQUENCE [LARGE SCALE GENOMIC DNA]</scope>
    <source>
        <strain evidence="7 8">FIM1</strain>
    </source>
</reference>
<feature type="domain" description="Exonuclease" evidence="6">
    <location>
        <begin position="83"/>
        <end position="259"/>
    </location>
</feature>
<reference evidence="7 8" key="1">
    <citation type="submission" date="2016-03" db="EMBL/GenBank/DDBJ databases">
        <title>How can Kluyveromyces marxianus grow so fast - potential evolutionary course in Saccharomyces Complex revealed by comparative genomics.</title>
        <authorList>
            <person name="Mo W."/>
            <person name="Lu W."/>
            <person name="Yang X."/>
            <person name="Qi J."/>
            <person name="Lv H."/>
        </authorList>
    </citation>
    <scope>NUCLEOTIDE SEQUENCE [LARGE SCALE GENOMIC DNA]</scope>
    <source>
        <strain evidence="7 8">FIM1</strain>
    </source>
</reference>
<dbReference type="InterPro" id="IPR013520">
    <property type="entry name" value="Ribonucl_H"/>
</dbReference>
<dbReference type="Proteomes" id="UP000422736">
    <property type="component" value="Chromosome 2"/>
</dbReference>
<dbReference type="CDD" id="cd06135">
    <property type="entry name" value="Orn"/>
    <property type="match status" value="1"/>
</dbReference>
<name>A0ABX6EW72_KLUMA</name>
<sequence>MINRLVTKFPNRFLLSPCRFYNPYLTKKSRRPSIWGTGSYFANKMSATEPSSSIDASKANNNVTPEKGANSIASQVPGKLYKPIVWIDCEMTGLDHINDKIIEICCIITDGHLNIVDENGYESVIHYDNSVMDKMGEWCTNQHGKSGLTQKVLDSTKTRDQVEDELLNYIKKWIPEERKGVLAGNSVHMDRLFMIREFPRVIDHLFYRIIDVSSIMEVARRHNPQLSKVSYKKKGAHTAKADILESIEQLKFYQNHYFKNETETKEFVDMRTAEIQKEQLLEQQKEIEDAKVSTAAAEITTDKSEGNKRNTDSVIELGQQSESLHAKKKTRNE</sequence>
<protein>
    <submittedName>
        <fullName evidence="7">Oligoribonuclease</fullName>
    </submittedName>
</protein>
<accession>A0ABX6EW72</accession>
<keyword evidence="2" id="KW-0540">Nuclease</keyword>
<dbReference type="NCBIfam" id="NF003765">
    <property type="entry name" value="PRK05359.1"/>
    <property type="match status" value="1"/>
</dbReference>
<dbReference type="InterPro" id="IPR036397">
    <property type="entry name" value="RNaseH_sf"/>
</dbReference>
<keyword evidence="8" id="KW-1185">Reference proteome</keyword>
<evidence type="ECO:0000256" key="4">
    <source>
        <dbReference type="ARBA" id="ARBA00022839"/>
    </source>
</evidence>
<evidence type="ECO:0000256" key="3">
    <source>
        <dbReference type="ARBA" id="ARBA00022801"/>
    </source>
</evidence>
<dbReference type="InterPro" id="IPR012337">
    <property type="entry name" value="RNaseH-like_sf"/>
</dbReference>
<feature type="region of interest" description="Disordered" evidence="5">
    <location>
        <begin position="50"/>
        <end position="70"/>
    </location>
</feature>
<feature type="region of interest" description="Disordered" evidence="5">
    <location>
        <begin position="287"/>
        <end position="333"/>
    </location>
</feature>
<evidence type="ECO:0000256" key="1">
    <source>
        <dbReference type="ARBA" id="ARBA00009921"/>
    </source>
</evidence>
<evidence type="ECO:0000256" key="5">
    <source>
        <dbReference type="SAM" id="MobiDB-lite"/>
    </source>
</evidence>
<dbReference type="InterPro" id="IPR022894">
    <property type="entry name" value="Oligoribonuclease"/>
</dbReference>
<dbReference type="PANTHER" id="PTHR11046">
    <property type="entry name" value="OLIGORIBONUCLEASE, MITOCHONDRIAL"/>
    <property type="match status" value="1"/>
</dbReference>
<dbReference type="EMBL" id="CP015055">
    <property type="protein sequence ID" value="QGN14498.1"/>
    <property type="molecule type" value="Genomic_DNA"/>
</dbReference>
<dbReference type="Pfam" id="PF00929">
    <property type="entry name" value="RNase_T"/>
    <property type="match status" value="1"/>
</dbReference>
<dbReference type="PANTHER" id="PTHR11046:SF0">
    <property type="entry name" value="OLIGORIBONUCLEASE, MITOCHONDRIAL"/>
    <property type="match status" value="1"/>
</dbReference>